<dbReference type="OrthoDB" id="428658at2759"/>
<keyword evidence="4" id="KW-0413">Isomerase</keyword>
<evidence type="ECO:0000313" key="14">
    <source>
        <dbReference type="Proteomes" id="UP000186594"/>
    </source>
</evidence>
<dbReference type="GO" id="GO:0160143">
    <property type="term" value="F:21S rRNA pseudouridine(2819) synthase activity"/>
    <property type="evidence" value="ECO:0007669"/>
    <property type="project" value="UniProtKB-EC"/>
</dbReference>
<dbReference type="SUPFAM" id="SSF55120">
    <property type="entry name" value="Pseudouridine synthase"/>
    <property type="match status" value="1"/>
</dbReference>
<evidence type="ECO:0000256" key="10">
    <source>
        <dbReference type="ARBA" id="ARBA00041978"/>
    </source>
</evidence>
<accession>A0A1U7LK35</accession>
<dbReference type="InterPro" id="IPR006224">
    <property type="entry name" value="PsdUridine_synth_RluA-like_CS"/>
</dbReference>
<keyword evidence="14" id="KW-1185">Reference proteome</keyword>
<dbReference type="OMA" id="QETHVAC"/>
<gene>
    <name evidence="13" type="ORF">NEOLI_001824</name>
</gene>
<dbReference type="InterPro" id="IPR006145">
    <property type="entry name" value="PsdUridine_synth_RsuA/RluA"/>
</dbReference>
<dbReference type="PROSITE" id="PS01129">
    <property type="entry name" value="PSI_RLU"/>
    <property type="match status" value="1"/>
</dbReference>
<dbReference type="GO" id="GO:0003723">
    <property type="term" value="F:RNA binding"/>
    <property type="evidence" value="ECO:0007669"/>
    <property type="project" value="InterPro"/>
</dbReference>
<dbReference type="GO" id="GO:0000455">
    <property type="term" value="P:enzyme-directed rRNA pseudouridine synthesis"/>
    <property type="evidence" value="ECO:0007669"/>
    <property type="project" value="TreeGrafter"/>
</dbReference>
<dbReference type="PANTHER" id="PTHR21600:SF81">
    <property type="entry name" value="21S RRNA PSEUDOURIDINE(2819) SYNTHASE"/>
    <property type="match status" value="1"/>
</dbReference>
<evidence type="ECO:0000256" key="3">
    <source>
        <dbReference type="ARBA" id="ARBA00023128"/>
    </source>
</evidence>
<dbReference type="EC" id="5.4.99.43" evidence="7"/>
<dbReference type="STRING" id="1198029.A0A1U7LK35"/>
<keyword evidence="3" id="KW-0496">Mitochondrion</keyword>
<name>A0A1U7LK35_NEOID</name>
<evidence type="ECO:0000256" key="5">
    <source>
        <dbReference type="ARBA" id="ARBA00036927"/>
    </source>
</evidence>
<proteinExistence type="inferred from homology"/>
<evidence type="ECO:0000256" key="8">
    <source>
        <dbReference type="ARBA" id="ARBA00040626"/>
    </source>
</evidence>
<evidence type="ECO:0000256" key="4">
    <source>
        <dbReference type="ARBA" id="ARBA00023235"/>
    </source>
</evidence>
<dbReference type="GO" id="GO:0005739">
    <property type="term" value="C:mitochondrion"/>
    <property type="evidence" value="ECO:0007669"/>
    <property type="project" value="UniProtKB-SubCell"/>
</dbReference>
<evidence type="ECO:0000313" key="13">
    <source>
        <dbReference type="EMBL" id="OLL23026.1"/>
    </source>
</evidence>
<comment type="subcellular location">
    <subcellularLocation>
        <location evidence="1">Mitochondrion</location>
    </subcellularLocation>
</comment>
<comment type="caution">
    <text evidence="13">The sequence shown here is derived from an EMBL/GenBank/DDBJ whole genome shotgun (WGS) entry which is preliminary data.</text>
</comment>
<sequence length="219" mass="24479">MSKIPVLFRNRHFLAVHKPPGINSQPGVPNHPTVLGLLQIQYPKLFAPKADPFHEPKLVHRLDRPVTGALLLGTSVLGTRTLAKRFKEGTIGKLYHAIVPQISSRATEGTITLGNSVTTYKVLLTDYRYSLLSLIPKTGKKHQLREFCAKWLQAPVLGDKLFGSSIALPDGKIALHCSSMRFPFGLETIVISAEPRKEDGIFHVYGHSRWWKNNYGRLP</sequence>
<evidence type="ECO:0000256" key="6">
    <source>
        <dbReference type="ARBA" id="ARBA00037513"/>
    </source>
</evidence>
<comment type="catalytic activity">
    <reaction evidence="5">
        <text>uridine(2819) in 21S rRNA = pseudouridine(2819) in 21S rRNA</text>
        <dbReference type="Rhea" id="RHEA:42556"/>
        <dbReference type="Rhea" id="RHEA-COMP:10113"/>
        <dbReference type="Rhea" id="RHEA-COMP:10114"/>
        <dbReference type="ChEBI" id="CHEBI:65314"/>
        <dbReference type="ChEBI" id="CHEBI:65315"/>
        <dbReference type="EC" id="5.4.99.43"/>
    </reaction>
</comment>
<feature type="domain" description="Pseudouridine synthase RsuA/RluA-like" evidence="12">
    <location>
        <begin position="12"/>
        <end position="149"/>
    </location>
</feature>
<dbReference type="PANTHER" id="PTHR21600">
    <property type="entry name" value="MITOCHONDRIAL RNA PSEUDOURIDINE SYNTHASE"/>
    <property type="match status" value="1"/>
</dbReference>
<comment type="similarity">
    <text evidence="2">Belongs to the pseudouridine synthase RluA family.</text>
</comment>
<dbReference type="InterPro" id="IPR050188">
    <property type="entry name" value="RluA_PseudoU_synthase"/>
</dbReference>
<evidence type="ECO:0000256" key="9">
    <source>
        <dbReference type="ARBA" id="ARBA00041561"/>
    </source>
</evidence>
<evidence type="ECO:0000256" key="1">
    <source>
        <dbReference type="ARBA" id="ARBA00004173"/>
    </source>
</evidence>
<protein>
    <recommendedName>
        <fullName evidence="8">21S rRNA pseudouridine(2819) synthase</fullName>
        <ecNumber evidence="7">5.4.99.43</ecNumber>
    </recommendedName>
    <alternativeName>
        <fullName evidence="10">Pseudouridine synthase 5</fullName>
    </alternativeName>
    <alternativeName>
        <fullName evidence="9">Pseudouridylate synthase PUS5</fullName>
    </alternativeName>
    <alternativeName>
        <fullName evidence="11">Uracil hydrolyase PUS5</fullName>
    </alternativeName>
</protein>
<dbReference type="CDD" id="cd02869">
    <property type="entry name" value="PseudoU_synth_RluA_like"/>
    <property type="match status" value="1"/>
</dbReference>
<dbReference type="Gene3D" id="3.30.2350.10">
    <property type="entry name" value="Pseudouridine synthase"/>
    <property type="match status" value="1"/>
</dbReference>
<reference evidence="13 14" key="1">
    <citation type="submission" date="2016-04" db="EMBL/GenBank/DDBJ databases">
        <title>Evolutionary innovation and constraint leading to complex multicellularity in the Ascomycota.</title>
        <authorList>
            <person name="Cisse O."/>
            <person name="Nguyen A."/>
            <person name="Hewitt D.A."/>
            <person name="Jedd G."/>
            <person name="Stajich J.E."/>
        </authorList>
    </citation>
    <scope>NUCLEOTIDE SEQUENCE [LARGE SCALE GENOMIC DNA]</scope>
    <source>
        <strain evidence="13 14">DAH-3</strain>
    </source>
</reference>
<dbReference type="EMBL" id="LXFE01002362">
    <property type="protein sequence ID" value="OLL23026.1"/>
    <property type="molecule type" value="Genomic_DNA"/>
</dbReference>
<dbReference type="Proteomes" id="UP000186594">
    <property type="component" value="Unassembled WGS sequence"/>
</dbReference>
<dbReference type="InterPro" id="IPR020103">
    <property type="entry name" value="PsdUridine_synth_cat_dom_sf"/>
</dbReference>
<comment type="function">
    <text evidence="6">Pseudouridylate synthase responsible for the pseudouridine-2819 formation in mitochondrial 21S rRNA. May modulate the efficiency or the fidelity of the mitochondrial translation machinery.</text>
</comment>
<evidence type="ECO:0000256" key="11">
    <source>
        <dbReference type="ARBA" id="ARBA00042700"/>
    </source>
</evidence>
<evidence type="ECO:0000256" key="2">
    <source>
        <dbReference type="ARBA" id="ARBA00010876"/>
    </source>
</evidence>
<evidence type="ECO:0000256" key="7">
    <source>
        <dbReference type="ARBA" id="ARBA00038947"/>
    </source>
</evidence>
<dbReference type="Pfam" id="PF00849">
    <property type="entry name" value="PseudoU_synth_2"/>
    <property type="match status" value="1"/>
</dbReference>
<organism evidence="13 14">
    <name type="scientific">Neolecta irregularis (strain DAH-3)</name>
    <dbReference type="NCBI Taxonomy" id="1198029"/>
    <lineage>
        <taxon>Eukaryota</taxon>
        <taxon>Fungi</taxon>
        <taxon>Dikarya</taxon>
        <taxon>Ascomycota</taxon>
        <taxon>Taphrinomycotina</taxon>
        <taxon>Neolectales</taxon>
        <taxon>Neolectaceae</taxon>
        <taxon>Neolecta</taxon>
    </lineage>
</organism>
<dbReference type="AlphaFoldDB" id="A0A1U7LK35"/>
<evidence type="ECO:0000259" key="12">
    <source>
        <dbReference type="Pfam" id="PF00849"/>
    </source>
</evidence>